<dbReference type="InterPro" id="IPR002639">
    <property type="entry name" value="UreF"/>
</dbReference>
<dbReference type="InterPro" id="IPR038277">
    <property type="entry name" value="UreF_sf"/>
</dbReference>
<evidence type="ECO:0000256" key="1">
    <source>
        <dbReference type="ARBA" id="ARBA00022988"/>
    </source>
</evidence>
<accession>A0A2T1HP99</accession>
<reference evidence="5" key="1">
    <citation type="submission" date="2018-03" db="EMBL/GenBank/DDBJ databases">
        <authorList>
            <person name="Sun L."/>
            <person name="Liu H."/>
            <person name="Chen W."/>
            <person name="Huang K."/>
            <person name="Liu W."/>
            <person name="Gao X."/>
        </authorList>
    </citation>
    <scope>NUCLEOTIDE SEQUENCE [LARGE SCALE GENOMIC DNA]</scope>
    <source>
        <strain evidence="5">SH9</strain>
    </source>
</reference>
<sequence length="279" mass="29041">MIIAMSTPMIMPMSTATRIRKTKRTLISTAMARAAAAGTTITTSTPITGTSIHMAESGMLPLLVWLSPAFPVGAFAYSHGLEWAVETGQVKDAATAEAWLADLLALGSGRNDAVLLAAAWRAAAATDDEALCGVCELANALQPSRERHLEATQQGNAFLLAVRTAWPCAAVDRLAACWNGDVAYPVALGVAAAGHGVPLGATLEAALLAFVGNLVSAVVRLGPIGQTDGQRIIAALVSEVRRAAAFAEASTLDDVGSAAFRSDIASLRHETQYSRLFRS</sequence>
<dbReference type="Pfam" id="PF01730">
    <property type="entry name" value="UreF"/>
    <property type="match status" value="1"/>
</dbReference>
<keyword evidence="2 3" id="KW-0143">Chaperone</keyword>
<comment type="caution">
    <text evidence="4">The sequence shown here is derived from an EMBL/GenBank/DDBJ whole genome shotgun (WGS) entry which is preliminary data.</text>
</comment>
<dbReference type="Gene3D" id="1.10.4190.10">
    <property type="entry name" value="Urease accessory protein UreF"/>
    <property type="match status" value="1"/>
</dbReference>
<dbReference type="EMBL" id="PVZS01000024">
    <property type="protein sequence ID" value="PSC03492.1"/>
    <property type="molecule type" value="Genomic_DNA"/>
</dbReference>
<protein>
    <recommendedName>
        <fullName evidence="3">Urease accessory protein UreF</fullName>
    </recommendedName>
</protein>
<dbReference type="Proteomes" id="UP000239772">
    <property type="component" value="Unassembled WGS sequence"/>
</dbReference>
<evidence type="ECO:0000313" key="4">
    <source>
        <dbReference type="EMBL" id="PSC03492.1"/>
    </source>
</evidence>
<keyword evidence="1 3" id="KW-0996">Nickel insertion</keyword>
<evidence type="ECO:0000256" key="2">
    <source>
        <dbReference type="ARBA" id="ARBA00023186"/>
    </source>
</evidence>
<dbReference type="AlphaFoldDB" id="A0A2T1HP99"/>
<keyword evidence="5" id="KW-1185">Reference proteome</keyword>
<dbReference type="OrthoDB" id="9798772at2"/>
<dbReference type="PANTHER" id="PTHR33620">
    <property type="entry name" value="UREASE ACCESSORY PROTEIN F"/>
    <property type="match status" value="1"/>
</dbReference>
<dbReference type="GO" id="GO:0005737">
    <property type="term" value="C:cytoplasm"/>
    <property type="evidence" value="ECO:0007669"/>
    <property type="project" value="UniProtKB-SubCell"/>
</dbReference>
<name>A0A2T1HP99_9HYPH</name>
<comment type="similarity">
    <text evidence="3">Belongs to the UreF family.</text>
</comment>
<comment type="subcellular location">
    <subcellularLocation>
        <location evidence="3">Cytoplasm</location>
    </subcellularLocation>
</comment>
<keyword evidence="3" id="KW-0963">Cytoplasm</keyword>
<gene>
    <name evidence="3" type="primary">ureF</name>
    <name evidence="4" type="ORF">SLNSH_18435</name>
</gene>
<proteinExistence type="inferred from homology"/>
<organism evidence="4 5">
    <name type="scientific">Alsobacter soli</name>
    <dbReference type="NCBI Taxonomy" id="2109933"/>
    <lineage>
        <taxon>Bacteria</taxon>
        <taxon>Pseudomonadati</taxon>
        <taxon>Pseudomonadota</taxon>
        <taxon>Alphaproteobacteria</taxon>
        <taxon>Hyphomicrobiales</taxon>
        <taxon>Alsobacteraceae</taxon>
        <taxon>Alsobacter</taxon>
    </lineage>
</organism>
<comment type="function">
    <text evidence="3">Required for maturation of urease via the functional incorporation of the urease nickel metallocenter.</text>
</comment>
<dbReference type="GO" id="GO:0016151">
    <property type="term" value="F:nickel cation binding"/>
    <property type="evidence" value="ECO:0007669"/>
    <property type="project" value="UniProtKB-UniRule"/>
</dbReference>
<dbReference type="PANTHER" id="PTHR33620:SF1">
    <property type="entry name" value="UREASE ACCESSORY PROTEIN F"/>
    <property type="match status" value="1"/>
</dbReference>
<evidence type="ECO:0000313" key="5">
    <source>
        <dbReference type="Proteomes" id="UP000239772"/>
    </source>
</evidence>
<dbReference type="HAMAP" id="MF_01385">
    <property type="entry name" value="UreF"/>
    <property type="match status" value="1"/>
</dbReference>
<comment type="subunit">
    <text evidence="3">UreD, UreF and UreG form a complex that acts as a GTP-hydrolysis-dependent molecular chaperone, activating the urease apoprotein by helping to assemble the nickel containing metallocenter of UreC. The UreE protein probably delivers the nickel.</text>
</comment>
<evidence type="ECO:0000256" key="3">
    <source>
        <dbReference type="HAMAP-Rule" id="MF_01385"/>
    </source>
</evidence>